<sequence length="67" mass="7997">CTFTAVGENLQTDYRLQQILDSKLHWGKLCYPFDWQGYRPKECTWKPAENMHAPAKTTAFQKYLYKH</sequence>
<dbReference type="InterPro" id="IPR000953">
    <property type="entry name" value="Chromo/chromo_shadow_dom"/>
</dbReference>
<protein>
    <recommendedName>
        <fullName evidence="2">Chromo domain-containing protein</fullName>
    </recommendedName>
</protein>
<dbReference type="InterPro" id="IPR023780">
    <property type="entry name" value="Chromo_domain"/>
</dbReference>
<keyword evidence="4" id="KW-1185">Reference proteome</keyword>
<accession>A0A8B9NPZ3</accession>
<dbReference type="InterPro" id="IPR016197">
    <property type="entry name" value="Chromo-like_dom_sf"/>
</dbReference>
<comment type="subcellular location">
    <subcellularLocation>
        <location evidence="1">Nucleus</location>
    </subcellularLocation>
</comment>
<evidence type="ECO:0000256" key="1">
    <source>
        <dbReference type="ARBA" id="ARBA00004123"/>
    </source>
</evidence>
<feature type="domain" description="Chromo" evidence="2">
    <location>
        <begin position="14"/>
        <end position="67"/>
    </location>
</feature>
<evidence type="ECO:0000313" key="4">
    <source>
        <dbReference type="Proteomes" id="UP000694424"/>
    </source>
</evidence>
<dbReference type="Pfam" id="PF00385">
    <property type="entry name" value="Chromo"/>
    <property type="match status" value="1"/>
</dbReference>
<dbReference type="Gene3D" id="2.40.50.40">
    <property type="match status" value="1"/>
</dbReference>
<evidence type="ECO:0000313" key="3">
    <source>
        <dbReference type="Ensembl" id="ENSAOWP00000000271.1"/>
    </source>
</evidence>
<dbReference type="Proteomes" id="UP000694424">
    <property type="component" value="Unplaced"/>
</dbReference>
<evidence type="ECO:0000259" key="2">
    <source>
        <dbReference type="PROSITE" id="PS50013"/>
    </source>
</evidence>
<dbReference type="Ensembl" id="ENSAOWT00000000326.1">
    <property type="protein sequence ID" value="ENSAOWP00000000271.1"/>
    <property type="gene ID" value="ENSAOWG00000000228.1"/>
</dbReference>
<name>A0A8B9NPZ3_APTOW</name>
<reference evidence="3" key="2">
    <citation type="submission" date="2025-09" db="UniProtKB">
        <authorList>
            <consortium name="Ensembl"/>
        </authorList>
    </citation>
    <scope>IDENTIFICATION</scope>
</reference>
<dbReference type="PROSITE" id="PS50013">
    <property type="entry name" value="CHROMO_2"/>
    <property type="match status" value="1"/>
</dbReference>
<proteinExistence type="predicted"/>
<dbReference type="AlphaFoldDB" id="A0A8B9NPZ3"/>
<dbReference type="GO" id="GO:0005634">
    <property type="term" value="C:nucleus"/>
    <property type="evidence" value="ECO:0007669"/>
    <property type="project" value="UniProtKB-SubCell"/>
</dbReference>
<organism evidence="3 4">
    <name type="scientific">Apteryx owenii</name>
    <name type="common">Little spotted kiwi</name>
    <dbReference type="NCBI Taxonomy" id="8824"/>
    <lineage>
        <taxon>Eukaryota</taxon>
        <taxon>Metazoa</taxon>
        <taxon>Chordata</taxon>
        <taxon>Craniata</taxon>
        <taxon>Vertebrata</taxon>
        <taxon>Euteleostomi</taxon>
        <taxon>Archelosauria</taxon>
        <taxon>Archosauria</taxon>
        <taxon>Dinosauria</taxon>
        <taxon>Saurischia</taxon>
        <taxon>Theropoda</taxon>
        <taxon>Coelurosauria</taxon>
        <taxon>Aves</taxon>
        <taxon>Palaeognathae</taxon>
        <taxon>Apterygiformes</taxon>
        <taxon>Apterygidae</taxon>
        <taxon>Apteryx</taxon>
    </lineage>
</organism>
<dbReference type="SUPFAM" id="SSF54160">
    <property type="entry name" value="Chromo domain-like"/>
    <property type="match status" value="1"/>
</dbReference>
<reference evidence="3" key="1">
    <citation type="submission" date="2025-08" db="UniProtKB">
        <authorList>
            <consortium name="Ensembl"/>
        </authorList>
    </citation>
    <scope>IDENTIFICATION</scope>
</reference>